<dbReference type="SMART" id="SM00729">
    <property type="entry name" value="Elp3"/>
    <property type="match status" value="1"/>
</dbReference>
<dbReference type="GO" id="GO:0051539">
    <property type="term" value="F:4 iron, 4 sulfur cluster binding"/>
    <property type="evidence" value="ECO:0007669"/>
    <property type="project" value="UniProtKB-KW"/>
</dbReference>
<dbReference type="SUPFAM" id="SSF102114">
    <property type="entry name" value="Radical SAM enzymes"/>
    <property type="match status" value="1"/>
</dbReference>
<evidence type="ECO:0000256" key="5">
    <source>
        <dbReference type="ARBA" id="ARBA00023004"/>
    </source>
</evidence>
<dbReference type="PROSITE" id="PS51918">
    <property type="entry name" value="RADICAL_SAM"/>
    <property type="match status" value="1"/>
</dbReference>
<dbReference type="InterPro" id="IPR058240">
    <property type="entry name" value="rSAM_sf"/>
</dbReference>
<dbReference type="Pfam" id="PF04055">
    <property type="entry name" value="Radical_SAM"/>
    <property type="match status" value="1"/>
</dbReference>
<dbReference type="GO" id="GO:0003824">
    <property type="term" value="F:catalytic activity"/>
    <property type="evidence" value="ECO:0007669"/>
    <property type="project" value="InterPro"/>
</dbReference>
<accession>A0A6T8I7I3</accession>
<evidence type="ECO:0000313" key="11">
    <source>
        <dbReference type="EMBL" id="CAD8974374.1"/>
    </source>
</evidence>
<dbReference type="GO" id="GO:0051607">
    <property type="term" value="P:defense response to virus"/>
    <property type="evidence" value="ECO:0007669"/>
    <property type="project" value="UniProtKB-KW"/>
</dbReference>
<dbReference type="InterPro" id="IPR007197">
    <property type="entry name" value="rSAM"/>
</dbReference>
<dbReference type="InterPro" id="IPR013785">
    <property type="entry name" value="Aldolase_TIM"/>
</dbReference>
<evidence type="ECO:0000256" key="4">
    <source>
        <dbReference type="ARBA" id="ARBA00022723"/>
    </source>
</evidence>
<evidence type="ECO:0000256" key="2">
    <source>
        <dbReference type="ARBA" id="ARBA00022485"/>
    </source>
</evidence>
<keyword evidence="7" id="KW-0051">Antiviral defense</keyword>
<dbReference type="SFLD" id="SFLDG01067">
    <property type="entry name" value="SPASM/twitch_domain_containing"/>
    <property type="match status" value="1"/>
</dbReference>
<keyword evidence="5" id="KW-0408">Iron</keyword>
<dbReference type="NCBIfam" id="NF038283">
    <property type="entry name" value="viperin_w_prok"/>
    <property type="match status" value="1"/>
</dbReference>
<keyword evidence="3" id="KW-0949">S-adenosyl-L-methionine</keyword>
<dbReference type="Gene3D" id="3.20.20.70">
    <property type="entry name" value="Aldolase class I"/>
    <property type="match status" value="1"/>
</dbReference>
<evidence type="ECO:0000313" key="10">
    <source>
        <dbReference type="EMBL" id="CAD8974373.1"/>
    </source>
</evidence>
<reference evidence="9" key="1">
    <citation type="submission" date="2021-01" db="EMBL/GenBank/DDBJ databases">
        <authorList>
            <person name="Corre E."/>
            <person name="Pelletier E."/>
            <person name="Niang G."/>
            <person name="Scheremetjew M."/>
            <person name="Finn R."/>
            <person name="Kale V."/>
            <person name="Holt S."/>
            <person name="Cochrane G."/>
            <person name="Meng A."/>
            <person name="Brown T."/>
            <person name="Cohen L."/>
        </authorList>
    </citation>
    <scope>NUCLEOTIDE SEQUENCE</scope>
    <source>
        <strain evidence="9">CCMP441</strain>
        <strain evidence="10">CCMP644</strain>
    </source>
</reference>
<dbReference type="EMBL" id="HBFX01042199">
    <property type="protein sequence ID" value="CAD8974373.1"/>
    <property type="molecule type" value="Transcribed_RNA"/>
</dbReference>
<evidence type="ECO:0000256" key="3">
    <source>
        <dbReference type="ARBA" id="ARBA00022691"/>
    </source>
</evidence>
<name>A0A6T8I7I3_HEMAN</name>
<dbReference type="CDD" id="cd01335">
    <property type="entry name" value="Radical_SAM"/>
    <property type="match status" value="1"/>
</dbReference>
<dbReference type="PANTHER" id="PTHR21339:SF0">
    <property type="entry name" value="S-ADENOSYLMETHIONINE-DEPENDENT NUCLEOTIDE DEHYDRATASE RSAD2"/>
    <property type="match status" value="1"/>
</dbReference>
<keyword evidence="6" id="KW-0411">Iron-sulfur</keyword>
<protein>
    <recommendedName>
        <fullName evidence="8">Radical SAM core domain-containing protein</fullName>
    </recommendedName>
</protein>
<dbReference type="GO" id="GO:0046872">
    <property type="term" value="F:metal ion binding"/>
    <property type="evidence" value="ECO:0007669"/>
    <property type="project" value="UniProtKB-KW"/>
</dbReference>
<dbReference type="SFLD" id="SFLDS00029">
    <property type="entry name" value="Radical_SAM"/>
    <property type="match status" value="1"/>
</dbReference>
<gene>
    <name evidence="10" type="ORF">HAND00432_LOCUS25375</name>
    <name evidence="11" type="ORF">HAND00432_LOCUS25376</name>
    <name evidence="9" type="ORF">HAND1043_LOCUS4536</name>
</gene>
<proteinExistence type="predicted"/>
<evidence type="ECO:0000256" key="7">
    <source>
        <dbReference type="ARBA" id="ARBA00023118"/>
    </source>
</evidence>
<sequence>MPHIPSGHVQMLPWSLSLHRLSSCKVAVATLAIFAHTSTAFIPSLSSQACPYLHGRSRCMLHGRASVFGSTHPAKNTQETPRRGHRGELLQMAERGSGAHTSTANYHINQYCNFECNFCFATFEDVLSDTGVPPMGLDHEKALKVVDEVCSCGEFTKINFAGGEPLFRPDLFTLLAKVKQHGLSTSIITNGYLITPEWVDSARGLVDQVGISVDSANPETRLRMGRAHKGRFPMTNKEYLGRAELLHSAGISLKINSVVTALNCDERMAPFINQLRAKRWKVFQALQVSGQNALDDKGVMCDADMYAKFQRNNACLEPSAVTTIFEDNDAMTGSYAMIDPFGRFFDNTRGRHYYSAPIFELGAAKAYAEITIDHDKFEARGGEYSIY</sequence>
<dbReference type="EMBL" id="HBFK01007570">
    <property type="protein sequence ID" value="CAD8738044.1"/>
    <property type="molecule type" value="Transcribed_RNA"/>
</dbReference>
<keyword evidence="4" id="KW-0479">Metal-binding</keyword>
<evidence type="ECO:0000256" key="1">
    <source>
        <dbReference type="ARBA" id="ARBA00001966"/>
    </source>
</evidence>
<dbReference type="PANTHER" id="PTHR21339">
    <property type="entry name" value="RADICAL S-ADENOSYL METHIONINE DOMAIN-CONTAINING PROTEIN 2"/>
    <property type="match status" value="1"/>
</dbReference>
<dbReference type="AlphaFoldDB" id="A0A6T8I7I3"/>
<dbReference type="InterPro" id="IPR006638">
    <property type="entry name" value="Elp3/MiaA/NifB-like_rSAM"/>
</dbReference>
<dbReference type="EMBL" id="HBFX01042200">
    <property type="protein sequence ID" value="CAD8974374.1"/>
    <property type="molecule type" value="Transcribed_RNA"/>
</dbReference>
<comment type="cofactor">
    <cofactor evidence="1">
        <name>[4Fe-4S] cluster</name>
        <dbReference type="ChEBI" id="CHEBI:49883"/>
    </cofactor>
</comment>
<organism evidence="9">
    <name type="scientific">Hemiselmis andersenii</name>
    <name type="common">Cryptophyte alga</name>
    <dbReference type="NCBI Taxonomy" id="464988"/>
    <lineage>
        <taxon>Eukaryota</taxon>
        <taxon>Cryptophyceae</taxon>
        <taxon>Cryptomonadales</taxon>
        <taxon>Hemiselmidaceae</taxon>
        <taxon>Hemiselmis</taxon>
    </lineage>
</organism>
<keyword evidence="2" id="KW-0004">4Fe-4S</keyword>
<feature type="domain" description="Radical SAM core" evidence="8">
    <location>
        <begin position="96"/>
        <end position="316"/>
    </location>
</feature>
<dbReference type="InterPro" id="IPR051196">
    <property type="entry name" value="RSAD2/Viperin_antiviral"/>
</dbReference>
<evidence type="ECO:0000256" key="6">
    <source>
        <dbReference type="ARBA" id="ARBA00023014"/>
    </source>
</evidence>
<evidence type="ECO:0000313" key="9">
    <source>
        <dbReference type="EMBL" id="CAD8738044.1"/>
    </source>
</evidence>
<evidence type="ECO:0000259" key="8">
    <source>
        <dbReference type="PROSITE" id="PS51918"/>
    </source>
</evidence>